<feature type="transmembrane region" description="Helical" evidence="1">
    <location>
        <begin position="164"/>
        <end position="183"/>
    </location>
</feature>
<keyword evidence="1" id="KW-1133">Transmembrane helix</keyword>
<dbReference type="KEGG" id="pseb:EOK75_08265"/>
<dbReference type="NCBIfam" id="TIGR03370">
    <property type="entry name" value="VPLPA-CTERM"/>
    <property type="match status" value="1"/>
</dbReference>
<protein>
    <submittedName>
        <fullName evidence="2">VPLPA-CTERM sorting domain-containing protein</fullName>
    </submittedName>
</protein>
<dbReference type="AlphaFoldDB" id="A0A4V1E116"/>
<evidence type="ECO:0000313" key="2">
    <source>
        <dbReference type="EMBL" id="QCO56564.1"/>
    </source>
</evidence>
<gene>
    <name evidence="2" type="ORF">EOK75_08265</name>
</gene>
<organism evidence="2 3">
    <name type="scientific">Pseudorhodobacter turbinis</name>
    <dbReference type="NCBI Taxonomy" id="2500533"/>
    <lineage>
        <taxon>Bacteria</taxon>
        <taxon>Pseudomonadati</taxon>
        <taxon>Pseudomonadota</taxon>
        <taxon>Alphaproteobacteria</taxon>
        <taxon>Rhodobacterales</taxon>
        <taxon>Paracoccaceae</taxon>
        <taxon>Pseudorhodobacter</taxon>
    </lineage>
</organism>
<dbReference type="InterPro" id="IPR022472">
    <property type="entry name" value="VPLPA-CTERM"/>
</dbReference>
<dbReference type="EMBL" id="CP039964">
    <property type="protein sequence ID" value="QCO56564.1"/>
    <property type="molecule type" value="Genomic_DNA"/>
</dbReference>
<keyword evidence="1" id="KW-0812">Transmembrane</keyword>
<dbReference type="OrthoDB" id="9823398at2"/>
<evidence type="ECO:0000256" key="1">
    <source>
        <dbReference type="SAM" id="Phobius"/>
    </source>
</evidence>
<reference evidence="2 3" key="1">
    <citation type="submission" date="2019-05" db="EMBL/GenBank/DDBJ databases">
        <title>Pseudorhodobacter turbinis sp. nov., isolated from the gut of the Korean turban shell.</title>
        <authorList>
            <person name="Jeong Y.-S."/>
            <person name="Kang W.-R."/>
            <person name="Bae J.-W."/>
        </authorList>
    </citation>
    <scope>NUCLEOTIDE SEQUENCE [LARGE SCALE GENOMIC DNA]</scope>
    <source>
        <strain evidence="2 3">S12M18</strain>
    </source>
</reference>
<accession>A0A4V1E116</accession>
<keyword evidence="3" id="KW-1185">Reference proteome</keyword>
<evidence type="ECO:0000313" key="3">
    <source>
        <dbReference type="Proteomes" id="UP000298631"/>
    </source>
</evidence>
<keyword evidence="1" id="KW-0472">Membrane</keyword>
<name>A0A4V1E116_9RHOB</name>
<proteinExistence type="predicted"/>
<sequence length="192" mass="20514">MKDINYVATDDPNVFTNQADPSVSYTLSDEQVALMNDSQLRLCCTHTLGSLEINTANMTVDGVIDNIAERDINFDGVIDASDEFHFFDLVATDAEDVWGLSLTETLASYLNFGYTEYAFADGQTLLDGWAALQPGGAGYLNFAGGDVIGTVSYAFDSGVVVAPVPLPAGLPLLLAGLGAMGFVRRRRNKANA</sequence>
<dbReference type="Proteomes" id="UP000298631">
    <property type="component" value="Chromosome"/>
</dbReference>